<dbReference type="InterPro" id="IPR020846">
    <property type="entry name" value="MFS_dom"/>
</dbReference>
<feature type="transmembrane region" description="Helical" evidence="6">
    <location>
        <begin position="332"/>
        <end position="354"/>
    </location>
</feature>
<evidence type="ECO:0000259" key="7">
    <source>
        <dbReference type="PROSITE" id="PS50850"/>
    </source>
</evidence>
<dbReference type="GO" id="GO:0005886">
    <property type="term" value="C:plasma membrane"/>
    <property type="evidence" value="ECO:0007669"/>
    <property type="project" value="TreeGrafter"/>
</dbReference>
<feature type="transmembrane region" description="Helical" evidence="6">
    <location>
        <begin position="408"/>
        <end position="432"/>
    </location>
</feature>
<feature type="domain" description="Major facilitator superfamily (MFS) profile" evidence="7">
    <location>
        <begin position="76"/>
        <end position="497"/>
    </location>
</feature>
<evidence type="ECO:0000313" key="9">
    <source>
        <dbReference type="Proteomes" id="UP000184356"/>
    </source>
</evidence>
<feature type="compositionally biased region" description="Polar residues" evidence="5">
    <location>
        <begin position="760"/>
        <end position="769"/>
    </location>
</feature>
<evidence type="ECO:0000256" key="2">
    <source>
        <dbReference type="ARBA" id="ARBA00022692"/>
    </source>
</evidence>
<feature type="transmembrane region" description="Helical" evidence="6">
    <location>
        <begin position="200"/>
        <end position="218"/>
    </location>
</feature>
<name>A0A1L9TSP9_9EURO</name>
<feature type="region of interest" description="Disordered" evidence="5">
    <location>
        <begin position="756"/>
        <end position="776"/>
    </location>
</feature>
<evidence type="ECO:0000256" key="3">
    <source>
        <dbReference type="ARBA" id="ARBA00022989"/>
    </source>
</evidence>
<reference evidence="9" key="1">
    <citation type="journal article" date="2017" name="Genome Biol.">
        <title>Comparative genomics reveals high biological diversity and specific adaptations in the industrially and medically important fungal genus Aspergillus.</title>
        <authorList>
            <person name="de Vries R.P."/>
            <person name="Riley R."/>
            <person name="Wiebenga A."/>
            <person name="Aguilar-Osorio G."/>
            <person name="Amillis S."/>
            <person name="Uchima C.A."/>
            <person name="Anderluh G."/>
            <person name="Asadollahi M."/>
            <person name="Askin M."/>
            <person name="Barry K."/>
            <person name="Battaglia E."/>
            <person name="Bayram O."/>
            <person name="Benocci T."/>
            <person name="Braus-Stromeyer S.A."/>
            <person name="Caldana C."/>
            <person name="Canovas D."/>
            <person name="Cerqueira G.C."/>
            <person name="Chen F."/>
            <person name="Chen W."/>
            <person name="Choi C."/>
            <person name="Clum A."/>
            <person name="Dos Santos R.A."/>
            <person name="Damasio A.R."/>
            <person name="Diallinas G."/>
            <person name="Emri T."/>
            <person name="Fekete E."/>
            <person name="Flipphi M."/>
            <person name="Freyberg S."/>
            <person name="Gallo A."/>
            <person name="Gournas C."/>
            <person name="Habgood R."/>
            <person name="Hainaut M."/>
            <person name="Harispe M.L."/>
            <person name="Henrissat B."/>
            <person name="Hilden K.S."/>
            <person name="Hope R."/>
            <person name="Hossain A."/>
            <person name="Karabika E."/>
            <person name="Karaffa L."/>
            <person name="Karanyi Z."/>
            <person name="Krasevec N."/>
            <person name="Kuo A."/>
            <person name="Kusch H."/>
            <person name="LaButti K."/>
            <person name="Lagendijk E.L."/>
            <person name="Lapidus A."/>
            <person name="Levasseur A."/>
            <person name="Lindquist E."/>
            <person name="Lipzen A."/>
            <person name="Logrieco A.F."/>
            <person name="MacCabe A."/>
            <person name="Maekelae M.R."/>
            <person name="Malavazi I."/>
            <person name="Melin P."/>
            <person name="Meyer V."/>
            <person name="Mielnichuk N."/>
            <person name="Miskei M."/>
            <person name="Molnar A.P."/>
            <person name="Mule G."/>
            <person name="Ngan C.Y."/>
            <person name="Orejas M."/>
            <person name="Orosz E."/>
            <person name="Ouedraogo J.P."/>
            <person name="Overkamp K.M."/>
            <person name="Park H.-S."/>
            <person name="Perrone G."/>
            <person name="Piumi F."/>
            <person name="Punt P.J."/>
            <person name="Ram A.F."/>
            <person name="Ramon A."/>
            <person name="Rauscher S."/>
            <person name="Record E."/>
            <person name="Riano-Pachon D.M."/>
            <person name="Robert V."/>
            <person name="Roehrig J."/>
            <person name="Ruller R."/>
            <person name="Salamov A."/>
            <person name="Salih N.S."/>
            <person name="Samson R.A."/>
            <person name="Sandor E."/>
            <person name="Sanguinetti M."/>
            <person name="Schuetze T."/>
            <person name="Sepcic K."/>
            <person name="Shelest E."/>
            <person name="Sherlock G."/>
            <person name="Sophianopoulou V."/>
            <person name="Squina F.M."/>
            <person name="Sun H."/>
            <person name="Susca A."/>
            <person name="Todd R.B."/>
            <person name="Tsang A."/>
            <person name="Unkles S.E."/>
            <person name="van de Wiele N."/>
            <person name="van Rossen-Uffink D."/>
            <person name="Oliveira J.V."/>
            <person name="Vesth T.C."/>
            <person name="Visser J."/>
            <person name="Yu J.-H."/>
            <person name="Zhou M."/>
            <person name="Andersen M.R."/>
            <person name="Archer D.B."/>
            <person name="Baker S.E."/>
            <person name="Benoit I."/>
            <person name="Brakhage A.A."/>
            <person name="Braus G.H."/>
            <person name="Fischer R."/>
            <person name="Frisvad J.C."/>
            <person name="Goldman G.H."/>
            <person name="Houbraken J."/>
            <person name="Oakley B."/>
            <person name="Pocsi I."/>
            <person name="Scazzocchio C."/>
            <person name="Seiboth B."/>
            <person name="vanKuyk P.A."/>
            <person name="Wortman J."/>
            <person name="Dyer P.S."/>
            <person name="Grigoriev I.V."/>
        </authorList>
    </citation>
    <scope>NUCLEOTIDE SEQUENCE [LARGE SCALE GENOMIC DNA]</scope>
    <source>
        <strain evidence="9">CBS 593.65</strain>
    </source>
</reference>
<evidence type="ECO:0000256" key="6">
    <source>
        <dbReference type="SAM" id="Phobius"/>
    </source>
</evidence>
<proteinExistence type="predicted"/>
<dbReference type="GO" id="GO:0022857">
    <property type="term" value="F:transmembrane transporter activity"/>
    <property type="evidence" value="ECO:0007669"/>
    <property type="project" value="InterPro"/>
</dbReference>
<dbReference type="FunFam" id="1.20.1250.20:FF:000318">
    <property type="entry name" value="MFS multidrug transporter, putative"/>
    <property type="match status" value="1"/>
</dbReference>
<keyword evidence="4 6" id="KW-0472">Membrane</keyword>
<dbReference type="AlphaFoldDB" id="A0A1L9TSP9"/>
<feature type="transmembrane region" description="Helical" evidence="6">
    <location>
        <begin position="230"/>
        <end position="249"/>
    </location>
</feature>
<dbReference type="SUPFAM" id="SSF103473">
    <property type="entry name" value="MFS general substrate transporter"/>
    <property type="match status" value="1"/>
</dbReference>
<feature type="transmembrane region" description="Helical" evidence="6">
    <location>
        <begin position="142"/>
        <end position="161"/>
    </location>
</feature>
<evidence type="ECO:0000256" key="1">
    <source>
        <dbReference type="ARBA" id="ARBA00004141"/>
    </source>
</evidence>
<dbReference type="Pfam" id="PF07690">
    <property type="entry name" value="MFS_1"/>
    <property type="match status" value="1"/>
</dbReference>
<dbReference type="Proteomes" id="UP000184356">
    <property type="component" value="Unassembled WGS sequence"/>
</dbReference>
<feature type="transmembrane region" description="Helical" evidence="6">
    <location>
        <begin position="473"/>
        <end position="494"/>
    </location>
</feature>
<evidence type="ECO:0000313" key="8">
    <source>
        <dbReference type="EMBL" id="OJJ62467.1"/>
    </source>
</evidence>
<dbReference type="RefSeq" id="XP_040706273.1">
    <property type="nucleotide sequence ID" value="XM_040844476.1"/>
</dbReference>
<feature type="transmembrane region" description="Helical" evidence="6">
    <location>
        <begin position="77"/>
        <end position="100"/>
    </location>
</feature>
<accession>A0A1L9TSP9</accession>
<evidence type="ECO:0000256" key="4">
    <source>
        <dbReference type="ARBA" id="ARBA00023136"/>
    </source>
</evidence>
<dbReference type="EMBL" id="KV878583">
    <property type="protein sequence ID" value="OJJ62467.1"/>
    <property type="molecule type" value="Genomic_DNA"/>
</dbReference>
<dbReference type="InterPro" id="IPR036259">
    <property type="entry name" value="MFS_trans_sf"/>
</dbReference>
<feature type="transmembrane region" description="Helical" evidence="6">
    <location>
        <begin position="375"/>
        <end position="396"/>
    </location>
</feature>
<dbReference type="GeneID" id="63760549"/>
<gene>
    <name evidence="8" type="ORF">ASPSYDRAFT_28105</name>
</gene>
<keyword evidence="9" id="KW-1185">Reference proteome</keyword>
<dbReference type="STRING" id="1036612.A0A1L9TSP9"/>
<dbReference type="VEuPathDB" id="FungiDB:ASPSYDRAFT_28105"/>
<feature type="transmembrane region" description="Helical" evidence="6">
    <location>
        <begin position="173"/>
        <end position="193"/>
    </location>
</feature>
<keyword evidence="3 6" id="KW-1133">Transmembrane helix</keyword>
<evidence type="ECO:0000256" key="5">
    <source>
        <dbReference type="SAM" id="MobiDB-lite"/>
    </source>
</evidence>
<sequence length="776" mass="86124">MCDGTATMNDKMHTLDKTQSACVEEAGTNTILETSALSEQHQAYLLQRHGTLDLDPVPSMDPADPYNWPQWKKTLNLALVAFHACMGTFTAAAIIPAYEAIAEDVGESIQRVSYLTSLQIAILGGAPLLWKPLSHRFGRRPIFLMSLVLSCVCNIGCAKSPDYASMAACRALVSFFISPAMALGSAVVMETFFKHQRAAYMGVWTVMVTLGVPVGPFIFGFVAERVGYRWIYWVLAITNACQFILYIFFGPETRYTGPASSPFKREYLTLTRIDPTPFTASEFLHPLSLFTNIPVLLAAVAYSMVFLFASVLNSVEVPQLLQHKFALNAEQLGLQFLGLIIGSLLGEQMGGYMSDLWMRMRARKLKNNTRPPPEFRLWLSYFGFLVTIAGMVVFLVCTEQAGSSWVVSPVVGTGIAAFGNQVVTTVLTTYAVDAHPSDAGGVGVFINFVRSTWGFIGPFWFTSMFESVGIAKSSGVVTALIMGASFFPTVFLHLQGHRLRRVNEKQVLWAQKPPKFPDNVSAASSDASPCSSGRSRRLAELMCAHHLVWSVLILAREQAEKWKSCIFHDNGNGTTGEDGIFDMICLRPDLQRAWAQGRFALRPMNISDDKKTMDLEFHWMPRYSHTYDTNSTSVPSSEDRAPTCMLWLECIYQAALQEIGEYLAYRNSCRTKGYDPGERTFGGKGDFWAHFTLTTSGPVRLPLPSFELLEMAWHLARVVSISASGLLNDLDLRFEGDDDDIRPMAVPDRALDWLLPPQTPSSNASNLQSYPPIHHL</sequence>
<keyword evidence="2 6" id="KW-0812">Transmembrane</keyword>
<protein>
    <recommendedName>
        <fullName evidence="7">Major facilitator superfamily (MFS) profile domain-containing protein</fullName>
    </recommendedName>
</protein>
<dbReference type="PANTHER" id="PTHR23502:SF191">
    <property type="entry name" value="MULTIDRUG TRANSPORTER, PUTATIVE (AFU_ORTHOLOGUE AFUA_4G13830)-RELATED"/>
    <property type="match status" value="1"/>
</dbReference>
<dbReference type="InterPro" id="IPR011701">
    <property type="entry name" value="MFS"/>
</dbReference>
<dbReference type="OrthoDB" id="2585655at2759"/>
<dbReference type="PANTHER" id="PTHR23502">
    <property type="entry name" value="MAJOR FACILITATOR SUPERFAMILY"/>
    <property type="match status" value="1"/>
</dbReference>
<feature type="transmembrane region" description="Helical" evidence="6">
    <location>
        <begin position="289"/>
        <end position="312"/>
    </location>
</feature>
<comment type="subcellular location">
    <subcellularLocation>
        <location evidence="1">Membrane</location>
        <topology evidence="1">Multi-pass membrane protein</topology>
    </subcellularLocation>
</comment>
<dbReference type="PROSITE" id="PS50850">
    <property type="entry name" value="MFS"/>
    <property type="match status" value="1"/>
</dbReference>
<organism evidence="8 9">
    <name type="scientific">Aspergillus sydowii CBS 593.65</name>
    <dbReference type="NCBI Taxonomy" id="1036612"/>
    <lineage>
        <taxon>Eukaryota</taxon>
        <taxon>Fungi</taxon>
        <taxon>Dikarya</taxon>
        <taxon>Ascomycota</taxon>
        <taxon>Pezizomycotina</taxon>
        <taxon>Eurotiomycetes</taxon>
        <taxon>Eurotiomycetidae</taxon>
        <taxon>Eurotiales</taxon>
        <taxon>Aspergillaceae</taxon>
        <taxon>Aspergillus</taxon>
        <taxon>Aspergillus subgen. Nidulantes</taxon>
    </lineage>
</organism>
<feature type="transmembrane region" description="Helical" evidence="6">
    <location>
        <begin position="439"/>
        <end position="461"/>
    </location>
</feature>
<dbReference type="Gene3D" id="1.20.1250.20">
    <property type="entry name" value="MFS general substrate transporter like domains"/>
    <property type="match status" value="1"/>
</dbReference>